<evidence type="ECO:0000313" key="3">
    <source>
        <dbReference type="EMBL" id="MDC0744694.1"/>
    </source>
</evidence>
<keyword evidence="1" id="KW-0472">Membrane</keyword>
<dbReference type="RefSeq" id="WP_271921503.1">
    <property type="nucleotide sequence ID" value="NZ_JAQNDO010000001.1"/>
</dbReference>
<feature type="transmembrane region" description="Helical" evidence="1">
    <location>
        <begin position="245"/>
        <end position="265"/>
    </location>
</feature>
<dbReference type="EMBL" id="JAQNDO010000001">
    <property type="protein sequence ID" value="MDC0744694.1"/>
    <property type="molecule type" value="Genomic_DNA"/>
</dbReference>
<dbReference type="Pfam" id="PF19955">
    <property type="entry name" value="EAD1"/>
    <property type="match status" value="1"/>
</dbReference>
<comment type="caution">
    <text evidence="3">The sequence shown here is derived from an EMBL/GenBank/DDBJ whole genome shotgun (WGS) entry which is preliminary data.</text>
</comment>
<sequence length="372" mass="40388">MVESGANCTFEGEVGKIHVFGVGRAVVLDPAVFRDGHTDRVNLTGALDDAWIGDSRSIAGLDPIQPNPKCKQFDVTYKATAGAGAIVTVAQGGEPGWFIGKTLYFRARDCSARCRVERKGEMSLEISRRSNQAVQLAGPIPIGREAEPCTAQAGEAPLQVGVERLVLSTVSGSLRCGDEEIPLEGDWVFSSGPARSLLLEWVKVRGPWLVARVTNEVAPSPVLQVRFPTRKLSFLSLPRAEPVPWTHVSAIGGAVLLLVVLAALARRKRSVNKGKPIELRHLRLSGSRRKELHAALLDAFRGYDQLAIMVRHELDKNLEEVASSEKALDVVVHKLLDYAEAQGRMGELIHAARAEKPGNERLAEVAKKLGVK</sequence>
<dbReference type="InterPro" id="IPR045430">
    <property type="entry name" value="EAD1"/>
</dbReference>
<proteinExistence type="predicted"/>
<keyword evidence="1" id="KW-0812">Transmembrane</keyword>
<feature type="domain" description="Effector-associated" evidence="2">
    <location>
        <begin position="283"/>
        <end position="369"/>
    </location>
</feature>
<evidence type="ECO:0000313" key="4">
    <source>
        <dbReference type="Proteomes" id="UP001221411"/>
    </source>
</evidence>
<evidence type="ECO:0000259" key="2">
    <source>
        <dbReference type="Pfam" id="PF19955"/>
    </source>
</evidence>
<accession>A0ABT5ES98</accession>
<dbReference type="Proteomes" id="UP001221411">
    <property type="component" value="Unassembled WGS sequence"/>
</dbReference>
<protein>
    <submittedName>
        <fullName evidence="3">Effector-associated domain EAD1-containing protein</fullName>
    </submittedName>
</protein>
<keyword evidence="1" id="KW-1133">Transmembrane helix</keyword>
<name>A0ABT5ES98_9BACT</name>
<reference evidence="3 4" key="1">
    <citation type="submission" date="2022-11" db="EMBL/GenBank/DDBJ databases">
        <title>Minimal conservation of predation-associated metabolite biosynthetic gene clusters underscores biosynthetic potential of Myxococcota including descriptions for ten novel species: Archangium lansinium sp. nov., Myxococcus landrumus sp. nov., Nannocystis bai.</title>
        <authorList>
            <person name="Ahearne A."/>
            <person name="Stevens C."/>
            <person name="Dowd S."/>
        </authorList>
    </citation>
    <scope>NUCLEOTIDE SEQUENCE [LARGE SCALE GENOMIC DNA]</scope>
    <source>
        <strain evidence="3 4">RJM3</strain>
    </source>
</reference>
<evidence type="ECO:0000256" key="1">
    <source>
        <dbReference type="SAM" id="Phobius"/>
    </source>
</evidence>
<gene>
    <name evidence="3" type="ORF">POL67_25410</name>
</gene>
<keyword evidence="4" id="KW-1185">Reference proteome</keyword>
<organism evidence="3 4">
    <name type="scientific">Polyangium mundeleinium</name>
    <dbReference type="NCBI Taxonomy" id="2995306"/>
    <lineage>
        <taxon>Bacteria</taxon>
        <taxon>Pseudomonadati</taxon>
        <taxon>Myxococcota</taxon>
        <taxon>Polyangia</taxon>
        <taxon>Polyangiales</taxon>
        <taxon>Polyangiaceae</taxon>
        <taxon>Polyangium</taxon>
    </lineage>
</organism>